<dbReference type="Proteomes" id="UP001165083">
    <property type="component" value="Unassembled WGS sequence"/>
</dbReference>
<accession>A0A9W6WWZ1</accession>
<dbReference type="EMBL" id="BSXW01000382">
    <property type="protein sequence ID" value="GMF20670.1"/>
    <property type="molecule type" value="Genomic_DNA"/>
</dbReference>
<dbReference type="OrthoDB" id="381190at2759"/>
<protein>
    <submittedName>
        <fullName evidence="1">Unnamed protein product</fullName>
    </submittedName>
</protein>
<gene>
    <name evidence="1" type="ORF">Plil01_000805300</name>
</gene>
<organism evidence="1 2">
    <name type="scientific">Phytophthora lilii</name>
    <dbReference type="NCBI Taxonomy" id="2077276"/>
    <lineage>
        <taxon>Eukaryota</taxon>
        <taxon>Sar</taxon>
        <taxon>Stramenopiles</taxon>
        <taxon>Oomycota</taxon>
        <taxon>Peronosporomycetes</taxon>
        <taxon>Peronosporales</taxon>
        <taxon>Peronosporaceae</taxon>
        <taxon>Phytophthora</taxon>
    </lineage>
</organism>
<sequence length="236" mass="26341">MRAEPDAPFNPLAALQTLLADVLAPKTRVVAAQQLESYLRLLAPTPTLLRSYEPYLPLLAEAMAAPGKGGPELQRAVLAVLQALAAHGPAAACDWMAGHAQLGHEPWLVQWSYALLLQTEKSVPRQDELWHAAAEQLQELERAMARVMHMWRTLLDHTADQALVQQLVECLQALLAQETDEQWRRLMLKKLQPHFVDIADVFIGWMMSTEPHSPLRYVSAGLDCGSLDRELTIVYA</sequence>
<evidence type="ECO:0000313" key="1">
    <source>
        <dbReference type="EMBL" id="GMF20670.1"/>
    </source>
</evidence>
<name>A0A9W6WWZ1_9STRA</name>
<comment type="caution">
    <text evidence="1">The sequence shown here is derived from an EMBL/GenBank/DDBJ whole genome shotgun (WGS) entry which is preliminary data.</text>
</comment>
<evidence type="ECO:0000313" key="2">
    <source>
        <dbReference type="Proteomes" id="UP001165083"/>
    </source>
</evidence>
<proteinExistence type="predicted"/>
<reference evidence="1" key="1">
    <citation type="submission" date="2023-04" db="EMBL/GenBank/DDBJ databases">
        <title>Phytophthora lilii NBRC 32176.</title>
        <authorList>
            <person name="Ichikawa N."/>
            <person name="Sato H."/>
            <person name="Tonouchi N."/>
        </authorList>
    </citation>
    <scope>NUCLEOTIDE SEQUENCE</scope>
    <source>
        <strain evidence="1">NBRC 32176</strain>
    </source>
</reference>
<dbReference type="AlphaFoldDB" id="A0A9W6WWZ1"/>
<keyword evidence="2" id="KW-1185">Reference proteome</keyword>